<dbReference type="Proteomes" id="UP000094043">
    <property type="component" value="Chromosome 2"/>
</dbReference>
<name>A0AAJ8M104_9TREE</name>
<accession>A0AAJ8M104</accession>
<sequence length="120" mass="13538">MHSHICPKEGKKSVNFEKRQLISSFQIQHLSQRDVCDDLFNGLLFYVARGSSEGSKAELEALLSLLTKRIHWKKILSLIKTLLVSISEDNAAGRYYNKPLDEVCSISFIVDSVENGPNLD</sequence>
<proteinExistence type="predicted"/>
<dbReference type="RefSeq" id="XP_066067792.1">
    <property type="nucleotide sequence ID" value="XM_066211695.1"/>
</dbReference>
<dbReference type="GeneID" id="91086480"/>
<gene>
    <name evidence="1" type="ORF">L203_102268</name>
</gene>
<reference evidence="1" key="1">
    <citation type="submission" date="2016-06" db="EMBL/GenBank/DDBJ databases">
        <authorList>
            <person name="Cuomo C."/>
            <person name="Litvintseva A."/>
            <person name="Heitman J."/>
            <person name="Chen Y."/>
            <person name="Sun S."/>
            <person name="Springer D."/>
            <person name="Dromer F."/>
            <person name="Young S."/>
            <person name="Zeng Q."/>
            <person name="Chapman S."/>
            <person name="Gujja S."/>
            <person name="Saif S."/>
            <person name="Birren B."/>
        </authorList>
    </citation>
    <scope>NUCLEOTIDE SEQUENCE</scope>
    <source>
        <strain evidence="1">CBS 7841</strain>
    </source>
</reference>
<dbReference type="AlphaFoldDB" id="A0AAJ8M104"/>
<organism evidence="1 2">
    <name type="scientific">Cryptococcus depauperatus CBS 7841</name>
    <dbReference type="NCBI Taxonomy" id="1295531"/>
    <lineage>
        <taxon>Eukaryota</taxon>
        <taxon>Fungi</taxon>
        <taxon>Dikarya</taxon>
        <taxon>Basidiomycota</taxon>
        <taxon>Agaricomycotina</taxon>
        <taxon>Tremellomycetes</taxon>
        <taxon>Tremellales</taxon>
        <taxon>Cryptococcaceae</taxon>
        <taxon>Cryptococcus</taxon>
    </lineage>
</organism>
<evidence type="ECO:0000313" key="1">
    <source>
        <dbReference type="EMBL" id="WVN87092.1"/>
    </source>
</evidence>
<dbReference type="EMBL" id="CP143785">
    <property type="protein sequence ID" value="WVN87092.1"/>
    <property type="molecule type" value="Genomic_DNA"/>
</dbReference>
<reference evidence="1" key="3">
    <citation type="submission" date="2024-01" db="EMBL/GenBank/DDBJ databases">
        <authorList>
            <person name="Coelho M.A."/>
            <person name="David-Palma M."/>
            <person name="Shea T."/>
            <person name="Sun S."/>
            <person name="Cuomo C.A."/>
            <person name="Heitman J."/>
        </authorList>
    </citation>
    <scope>NUCLEOTIDE SEQUENCE</scope>
    <source>
        <strain evidence="1">CBS 7841</strain>
    </source>
</reference>
<keyword evidence="2" id="KW-1185">Reference proteome</keyword>
<dbReference type="KEGG" id="cdep:91086480"/>
<reference evidence="1" key="2">
    <citation type="journal article" date="2022" name="Elife">
        <title>Obligate sexual reproduction of a homothallic fungus closely related to the Cryptococcus pathogenic species complex.</title>
        <authorList>
            <person name="Passer A.R."/>
            <person name="Clancey S.A."/>
            <person name="Shea T."/>
            <person name="David-Palma M."/>
            <person name="Averette A.F."/>
            <person name="Boekhout T."/>
            <person name="Porcel B.M."/>
            <person name="Nowrousian M."/>
            <person name="Cuomo C.A."/>
            <person name="Sun S."/>
            <person name="Heitman J."/>
            <person name="Coelho M.A."/>
        </authorList>
    </citation>
    <scope>NUCLEOTIDE SEQUENCE</scope>
    <source>
        <strain evidence="1">CBS 7841</strain>
    </source>
</reference>
<protein>
    <submittedName>
        <fullName evidence="1">Uncharacterized protein</fullName>
    </submittedName>
</protein>
<evidence type="ECO:0000313" key="2">
    <source>
        <dbReference type="Proteomes" id="UP000094043"/>
    </source>
</evidence>